<keyword evidence="1" id="KW-0614">Plasmid</keyword>
<dbReference type="RefSeq" id="WP_207183963.1">
    <property type="nucleotide sequence ID" value="NZ_AP024147.1"/>
</dbReference>
<proteinExistence type="predicted"/>
<sequence>MQLNRYQKAAIMAYNPDEFGYMLNLTGDALERALKECGDGFFEYIMVELSTSEGCTSLTDAMDRCASMVRDLGRVCEQIELDMPILPAATCNVSERTSTANAFDH</sequence>
<gene>
    <name evidence="1" type="ORF">mvi_62330</name>
</gene>
<evidence type="ECO:0000313" key="2">
    <source>
        <dbReference type="Proteomes" id="UP000663508"/>
    </source>
</evidence>
<organism evidence="1 2">
    <name type="scientific">Methylobacterium indicum</name>
    <dbReference type="NCBI Taxonomy" id="1775910"/>
    <lineage>
        <taxon>Bacteria</taxon>
        <taxon>Pseudomonadati</taxon>
        <taxon>Pseudomonadota</taxon>
        <taxon>Alphaproteobacteria</taxon>
        <taxon>Hyphomicrobiales</taxon>
        <taxon>Methylobacteriaceae</taxon>
        <taxon>Methylobacterium</taxon>
    </lineage>
</organism>
<dbReference type="KEGG" id="mind:mvi_62330"/>
<protein>
    <submittedName>
        <fullName evidence="1">Uncharacterized protein</fullName>
    </submittedName>
</protein>
<accession>A0A8H8X0S2</accession>
<name>A0A8H8X0S2_9HYPH</name>
<dbReference type="AlphaFoldDB" id="A0A8H8X0S2"/>
<reference evidence="1" key="1">
    <citation type="submission" date="2020-11" db="EMBL/GenBank/DDBJ databases">
        <title>Complete genome sequence of a novel pathogenic Methylobacterium strain isolated from rice in Vietnam.</title>
        <authorList>
            <person name="Lai K."/>
            <person name="Okazaki S."/>
            <person name="Higashi K."/>
            <person name="Mori H."/>
            <person name="Toyoda A."/>
            <person name="Kurokawa K."/>
        </authorList>
    </citation>
    <scope>NUCLEOTIDE SEQUENCE</scope>
    <source>
        <strain evidence="1">VL1</strain>
        <plasmid evidence="1">pVL1_2</plasmid>
    </source>
</reference>
<dbReference type="Proteomes" id="UP000663508">
    <property type="component" value="Plasmid pVL1_2"/>
</dbReference>
<evidence type="ECO:0000313" key="1">
    <source>
        <dbReference type="EMBL" id="BCM87772.1"/>
    </source>
</evidence>
<dbReference type="EMBL" id="AP024147">
    <property type="protein sequence ID" value="BCM87772.1"/>
    <property type="molecule type" value="Genomic_DNA"/>
</dbReference>
<geneLocation type="plasmid" evidence="1 2">
    <name>pVL1_2</name>
</geneLocation>